<keyword evidence="2" id="KW-1185">Reference proteome</keyword>
<dbReference type="Proteomes" id="UP001052655">
    <property type="component" value="Unassembled WGS sequence"/>
</dbReference>
<evidence type="ECO:0000313" key="1">
    <source>
        <dbReference type="EMBL" id="GHI33313.1"/>
    </source>
</evidence>
<name>A0ABQ3Q7Q3_9ACTN</name>
<sequence length="105" mass="11864">MSTQADEEPQYTARYWRYHSQQEQEFDTQDEAVGFLAESWNAGDCPPVSVVAPDGRTVLEGDELMREVHRCFRADDRSGAPSHAHNVCFAIAGRRQTGPRARLEP</sequence>
<accession>A0ABQ3Q7Q3</accession>
<organism evidence="1 2">
    <name type="scientific">Streptomyces daghestanicus</name>
    <dbReference type="NCBI Taxonomy" id="66885"/>
    <lineage>
        <taxon>Bacteria</taxon>
        <taxon>Bacillati</taxon>
        <taxon>Actinomycetota</taxon>
        <taxon>Actinomycetes</taxon>
        <taxon>Kitasatosporales</taxon>
        <taxon>Streptomycetaceae</taxon>
        <taxon>Streptomyces</taxon>
    </lineage>
</organism>
<evidence type="ECO:0000313" key="2">
    <source>
        <dbReference type="Proteomes" id="UP001052655"/>
    </source>
</evidence>
<dbReference type="EMBL" id="BNDX01000013">
    <property type="protein sequence ID" value="GHI33313.1"/>
    <property type="molecule type" value="Genomic_DNA"/>
</dbReference>
<proteinExistence type="predicted"/>
<gene>
    <name evidence="1" type="ORF">Sdagh_50430</name>
</gene>
<reference evidence="1" key="1">
    <citation type="submission" date="2024-05" db="EMBL/GenBank/DDBJ databases">
        <title>Whole genome shotgun sequence of Streptomyces daghestanicus NBRC 12762.</title>
        <authorList>
            <person name="Komaki H."/>
            <person name="Tamura T."/>
        </authorList>
    </citation>
    <scope>NUCLEOTIDE SEQUENCE</scope>
    <source>
        <strain evidence="1">NBRC 12762</strain>
    </source>
</reference>
<dbReference type="RefSeq" id="WP_190078353.1">
    <property type="nucleotide sequence ID" value="NZ_BMTC01000036.1"/>
</dbReference>
<comment type="caution">
    <text evidence="1">The sequence shown here is derived from an EMBL/GenBank/DDBJ whole genome shotgun (WGS) entry which is preliminary data.</text>
</comment>
<protein>
    <submittedName>
        <fullName evidence="1">Uncharacterized protein</fullName>
    </submittedName>
</protein>